<dbReference type="RefSeq" id="WP_307421323.1">
    <property type="nucleotide sequence ID" value="NZ_JAUSVK010000001.1"/>
</dbReference>
<dbReference type="PANTHER" id="PTHR36505">
    <property type="entry name" value="BLR1072 PROTEIN"/>
    <property type="match status" value="1"/>
</dbReference>
<feature type="region of interest" description="Disordered" evidence="1">
    <location>
        <begin position="241"/>
        <end position="312"/>
    </location>
</feature>
<evidence type="ECO:0000256" key="1">
    <source>
        <dbReference type="SAM" id="MobiDB-lite"/>
    </source>
</evidence>
<protein>
    <submittedName>
        <fullName evidence="3">Sporulation protein YlmC with PRC-barrel domain</fullName>
    </submittedName>
</protein>
<comment type="caution">
    <text evidence="3">The sequence shown here is derived from an EMBL/GenBank/DDBJ whole genome shotgun (WGS) entry which is preliminary data.</text>
</comment>
<evidence type="ECO:0000259" key="2">
    <source>
        <dbReference type="Pfam" id="PF05239"/>
    </source>
</evidence>
<evidence type="ECO:0000313" key="4">
    <source>
        <dbReference type="Proteomes" id="UP001237448"/>
    </source>
</evidence>
<feature type="region of interest" description="Disordered" evidence="1">
    <location>
        <begin position="55"/>
        <end position="137"/>
    </location>
</feature>
<feature type="compositionally biased region" description="Pro residues" evidence="1">
    <location>
        <begin position="245"/>
        <end position="260"/>
    </location>
</feature>
<gene>
    <name evidence="3" type="ORF">J3R73_000017</name>
</gene>
<feature type="region of interest" description="Disordered" evidence="1">
    <location>
        <begin position="1"/>
        <end position="21"/>
    </location>
</feature>
<dbReference type="PANTHER" id="PTHR36505:SF1">
    <property type="entry name" value="BLR1072 PROTEIN"/>
    <property type="match status" value="1"/>
</dbReference>
<dbReference type="Proteomes" id="UP001237448">
    <property type="component" value="Unassembled WGS sequence"/>
</dbReference>
<keyword evidence="4" id="KW-1185">Reference proteome</keyword>
<sequence>MLIEAASMGPSPLVPARERTGAPAPGRWLAACLALFVLALFVLAAPGNGLAQDAPAVQPAHDGGTAAVPAPGPPPQKVPGTDKPAQAAPAPPAAAQPAPAPQAAPAQGTPVQGTPAQETPAKGTPAKGSEPQAPGTETPAVVIDESAADTLLGKSVQSTNGDDMGRIIDVVVDRSGMVRAAIIDFGGFLGIGTREIAVDWRLLHFAKDGNMQTIVTDLTRNQLRTAPVYKQGEPIIVVGRADAPAAPPPQPAAPAQPAAPQPAAQAPPAQPPAAAAPAAQAPAVQAPAAPPAVPPAPAAPTPEGVPAQKQKP</sequence>
<proteinExistence type="predicted"/>
<feature type="compositionally biased region" description="Pro residues" evidence="1">
    <location>
        <begin position="288"/>
        <end position="300"/>
    </location>
</feature>
<dbReference type="EMBL" id="JAUSVK010000001">
    <property type="protein sequence ID" value="MDQ0390225.1"/>
    <property type="molecule type" value="Genomic_DNA"/>
</dbReference>
<dbReference type="SUPFAM" id="SSF50346">
    <property type="entry name" value="PRC-barrel domain"/>
    <property type="match status" value="1"/>
</dbReference>
<feature type="compositionally biased region" description="Low complexity" evidence="1">
    <location>
        <begin position="78"/>
        <end position="88"/>
    </location>
</feature>
<feature type="compositionally biased region" description="Low complexity" evidence="1">
    <location>
        <begin position="261"/>
        <end position="287"/>
    </location>
</feature>
<organism evidence="3 4">
    <name type="scientific">Labrys monachus</name>
    <dbReference type="NCBI Taxonomy" id="217067"/>
    <lineage>
        <taxon>Bacteria</taxon>
        <taxon>Pseudomonadati</taxon>
        <taxon>Pseudomonadota</taxon>
        <taxon>Alphaproteobacteria</taxon>
        <taxon>Hyphomicrobiales</taxon>
        <taxon>Xanthobacteraceae</taxon>
        <taxon>Labrys</taxon>
    </lineage>
</organism>
<accession>A0ABU0F844</accession>
<dbReference type="Pfam" id="PF05239">
    <property type="entry name" value="PRC"/>
    <property type="match status" value="1"/>
</dbReference>
<feature type="compositionally biased region" description="Pro residues" evidence="1">
    <location>
        <begin position="89"/>
        <end position="102"/>
    </location>
</feature>
<reference evidence="3 4" key="1">
    <citation type="submission" date="2023-07" db="EMBL/GenBank/DDBJ databases">
        <title>Genomic Encyclopedia of Type Strains, Phase IV (KMG-IV): sequencing the most valuable type-strain genomes for metagenomic binning, comparative biology and taxonomic classification.</title>
        <authorList>
            <person name="Goeker M."/>
        </authorList>
    </citation>
    <scope>NUCLEOTIDE SEQUENCE [LARGE SCALE GENOMIC DNA]</scope>
    <source>
        <strain evidence="3 4">DSM 5896</strain>
    </source>
</reference>
<dbReference type="Gene3D" id="2.30.30.240">
    <property type="entry name" value="PRC-barrel domain"/>
    <property type="match status" value="1"/>
</dbReference>
<name>A0ABU0F844_9HYPH</name>
<dbReference type="InterPro" id="IPR027275">
    <property type="entry name" value="PRC-brl_dom"/>
</dbReference>
<evidence type="ECO:0000313" key="3">
    <source>
        <dbReference type="EMBL" id="MDQ0390225.1"/>
    </source>
</evidence>
<feature type="domain" description="PRC-barrel" evidence="2">
    <location>
        <begin position="144"/>
        <end position="210"/>
    </location>
</feature>
<dbReference type="InterPro" id="IPR011033">
    <property type="entry name" value="PRC_barrel-like_sf"/>
</dbReference>